<organism evidence="1">
    <name type="scientific">Zea mays</name>
    <name type="common">Maize</name>
    <dbReference type="NCBI Taxonomy" id="4577"/>
    <lineage>
        <taxon>Eukaryota</taxon>
        <taxon>Viridiplantae</taxon>
        <taxon>Streptophyta</taxon>
        <taxon>Embryophyta</taxon>
        <taxon>Tracheophyta</taxon>
        <taxon>Spermatophyta</taxon>
        <taxon>Magnoliopsida</taxon>
        <taxon>Liliopsida</taxon>
        <taxon>Poales</taxon>
        <taxon>Poaceae</taxon>
        <taxon>PACMAD clade</taxon>
        <taxon>Panicoideae</taxon>
        <taxon>Andropogonodae</taxon>
        <taxon>Andropogoneae</taxon>
        <taxon>Tripsacinae</taxon>
        <taxon>Zea</taxon>
    </lineage>
</organism>
<dbReference type="SUPFAM" id="SSF58038">
    <property type="entry name" value="SNARE fusion complex"/>
    <property type="match status" value="1"/>
</dbReference>
<protein>
    <submittedName>
        <fullName evidence="1">Putative plant SNARE 13</fullName>
    </submittedName>
</protein>
<sequence>MATIPTTDSGLVLSSSALLRRTRRAASSVTVRLPAVARRRPQLLVRASAEEIAFDQGSRAALQTEQMKRIGNELDSIHFSLKKASQMVKEIGRQVATDKCIMAFLFLIVCGVIAIIVVKGALHI</sequence>
<evidence type="ECO:0000313" key="1">
    <source>
        <dbReference type="EMBL" id="ONM20033.1"/>
    </source>
</evidence>
<proteinExistence type="predicted"/>
<dbReference type="AlphaFoldDB" id="A0A1D6EIV3"/>
<accession>A0A1D6EIV3</accession>
<dbReference type="EMBL" id="CM007648">
    <property type="protein sequence ID" value="ONM20033.1"/>
    <property type="molecule type" value="Genomic_DNA"/>
</dbReference>
<reference evidence="1" key="1">
    <citation type="submission" date="2015-12" db="EMBL/GenBank/DDBJ databases">
        <title>Update maize B73 reference genome by single molecule sequencing technologies.</title>
        <authorList>
            <consortium name="Maize Genome Sequencing Project"/>
            <person name="Ware D."/>
        </authorList>
    </citation>
    <scope>NUCLEOTIDE SEQUENCE [LARGE SCALE GENOMIC DNA]</scope>
    <source>
        <tissue evidence="1">Seedling</tissue>
    </source>
</reference>
<name>A0A1D6EIV3_MAIZE</name>
<dbReference type="Gene3D" id="1.20.5.110">
    <property type="match status" value="1"/>
</dbReference>
<gene>
    <name evidence="1" type="ORF">ZEAMMB73_Zm00001d005031</name>
</gene>